<sequence length="433" mass="47296">MRNKYFTLALLVVLSFALTACTLQDLPVVGKYFGGSGSPASGPVSLTVWGLWEDRDIMEGLILKYQETHENVTITYDDRSILNPRDYKERVLTQISGSLDADVVLVHNSWVPRITANLSPMPSSLMDVNTYKSTFYPVAADSAVVGGNIYAVPFYYDGLVLVYNRDHFDEVGQQEPPTAWEEFRVLALKLTIWAGAGGSSSLVRGGAAIGNANNIENFTDILGLMFAQTSVKIPDDIDGKPAADAVDFYTTFVKDDKIWDDTMPEAVTAFAQEKVSMVFVPSWRILEIIEANPSLNFGVAPVPQALPNQPVSYGSFWMWAVPASSTNAAAAWDFINFLSAEEQELALFDAGSKIRSFGVPYARVSLAPELSDHEVLGPLIATAPFAKSYEIAARSGNDKAVESMKNAINKILTTTDTDITTTSVLTELKEGRL</sequence>
<feature type="signal peptide" evidence="1">
    <location>
        <begin position="1"/>
        <end position="20"/>
    </location>
</feature>
<evidence type="ECO:0000313" key="2">
    <source>
        <dbReference type="EMBL" id="KKS16657.1"/>
    </source>
</evidence>
<reference evidence="2 3" key="1">
    <citation type="journal article" date="2015" name="Nature">
        <title>rRNA introns, odd ribosomes, and small enigmatic genomes across a large radiation of phyla.</title>
        <authorList>
            <person name="Brown C.T."/>
            <person name="Hug L.A."/>
            <person name="Thomas B.C."/>
            <person name="Sharon I."/>
            <person name="Castelle C.J."/>
            <person name="Singh A."/>
            <person name="Wilkins M.J."/>
            <person name="Williams K.H."/>
            <person name="Banfield J.F."/>
        </authorList>
    </citation>
    <scope>NUCLEOTIDE SEQUENCE [LARGE SCALE GENOMIC DNA]</scope>
</reference>
<dbReference type="InterPro" id="IPR006059">
    <property type="entry name" value="SBP"/>
</dbReference>
<accession>A0A0G0WX09</accession>
<comment type="caution">
    <text evidence="2">The sequence shown here is derived from an EMBL/GenBank/DDBJ whole genome shotgun (WGS) entry which is preliminary data.</text>
</comment>
<keyword evidence="1" id="KW-0732">Signal</keyword>
<dbReference type="Gene3D" id="3.40.190.10">
    <property type="entry name" value="Periplasmic binding protein-like II"/>
    <property type="match status" value="1"/>
</dbReference>
<protein>
    <submittedName>
        <fullName evidence="2">Extracellular solute-binding protein family 1</fullName>
    </submittedName>
</protein>
<feature type="chain" id="PRO_5002535226" evidence="1">
    <location>
        <begin position="21"/>
        <end position="433"/>
    </location>
</feature>
<dbReference type="Pfam" id="PF13416">
    <property type="entry name" value="SBP_bac_8"/>
    <property type="match status" value="1"/>
</dbReference>
<gene>
    <name evidence="2" type="ORF">UU72_C0015G0008</name>
</gene>
<dbReference type="PROSITE" id="PS51257">
    <property type="entry name" value="PROKAR_LIPOPROTEIN"/>
    <property type="match status" value="1"/>
</dbReference>
<dbReference type="InterPro" id="IPR050490">
    <property type="entry name" value="Bact_solute-bd_prot1"/>
</dbReference>
<evidence type="ECO:0000313" key="3">
    <source>
        <dbReference type="Proteomes" id="UP000034163"/>
    </source>
</evidence>
<evidence type="ECO:0000256" key="1">
    <source>
        <dbReference type="SAM" id="SignalP"/>
    </source>
</evidence>
<dbReference type="SUPFAM" id="SSF53850">
    <property type="entry name" value="Periplasmic binding protein-like II"/>
    <property type="match status" value="1"/>
</dbReference>
<dbReference type="EMBL" id="LCBS01000015">
    <property type="protein sequence ID" value="KKS16657.1"/>
    <property type="molecule type" value="Genomic_DNA"/>
</dbReference>
<dbReference type="AlphaFoldDB" id="A0A0G0WX09"/>
<organism evidence="2 3">
    <name type="scientific">candidate division WWE3 bacterium GW2011_GWB1_41_6</name>
    <dbReference type="NCBI Taxonomy" id="1619112"/>
    <lineage>
        <taxon>Bacteria</taxon>
        <taxon>Katanobacteria</taxon>
    </lineage>
</organism>
<proteinExistence type="predicted"/>
<dbReference type="Proteomes" id="UP000034163">
    <property type="component" value="Unassembled WGS sequence"/>
</dbReference>
<dbReference type="PANTHER" id="PTHR43649">
    <property type="entry name" value="ARABINOSE-BINDING PROTEIN-RELATED"/>
    <property type="match status" value="1"/>
</dbReference>
<name>A0A0G0WX09_UNCKA</name>